<keyword evidence="5" id="KW-1185">Reference proteome</keyword>
<reference evidence="4 5" key="1">
    <citation type="submission" date="2019-07" db="EMBL/GenBank/DDBJ databases">
        <title>Genomic Encyclopedia of Type Strains, Phase I: the one thousand microbial genomes (KMG-I) project.</title>
        <authorList>
            <person name="Kyrpides N."/>
        </authorList>
    </citation>
    <scope>NUCLEOTIDE SEQUENCE [LARGE SCALE GENOMIC DNA]</scope>
    <source>
        <strain evidence="4 5">DSM 13558</strain>
    </source>
</reference>
<gene>
    <name evidence="4" type="ORF">LY60_01018</name>
</gene>
<keyword evidence="1" id="KW-0413">Isomerase</keyword>
<protein>
    <submittedName>
        <fullName evidence="4">Foldase protein PrsA</fullName>
    </submittedName>
</protein>
<feature type="domain" description="PpiC" evidence="3">
    <location>
        <begin position="186"/>
        <end position="276"/>
    </location>
</feature>
<name>A0A562JI40_9FIRM</name>
<proteinExistence type="predicted"/>
<dbReference type="AlphaFoldDB" id="A0A562JI40"/>
<comment type="caution">
    <text evidence="4">The sequence shown here is derived from an EMBL/GenBank/DDBJ whole genome shotgun (WGS) entry which is preliminary data.</text>
</comment>
<dbReference type="Proteomes" id="UP000315343">
    <property type="component" value="Unassembled WGS sequence"/>
</dbReference>
<evidence type="ECO:0000259" key="3">
    <source>
        <dbReference type="PROSITE" id="PS50198"/>
    </source>
</evidence>
<accession>A0A562JI40</accession>
<dbReference type="PANTHER" id="PTHR47245">
    <property type="entry name" value="PEPTIDYLPROLYL ISOMERASE"/>
    <property type="match status" value="1"/>
</dbReference>
<dbReference type="Gene3D" id="1.10.4030.10">
    <property type="entry name" value="Porin chaperone SurA, peptide-binding domain"/>
    <property type="match status" value="1"/>
</dbReference>
<dbReference type="Gene3D" id="3.10.50.40">
    <property type="match status" value="1"/>
</dbReference>
<dbReference type="InterPro" id="IPR027304">
    <property type="entry name" value="Trigger_fact/SurA_dom_sf"/>
</dbReference>
<sequence>MNKIRKSLGLALTLCVALALTACSDTSGETTDTINQEGVVATVNDKTITQEEFDETLQSYKMMVESQYGEGAWDTEISAGQTMGSYYENSLLDNMILEMLMVEAAGKEGITMTDEDLQTQMDEFKAYFDTEEEYKTFLEEKAMSEDYLKESLKKEFLINHFLAIKIENLQPTDDELKTIFDDLKMNQQVRARHILVNTEDEAKAVIDRLNKGEKFEDLAKELSVDTSSGANGGDLDYFSYTDMVQPFSDAAFSMEIGDISEPVKSDFGYHIIEVTDKTVDDSVTLETKKDELTEYYKSYKYEDLLEDLKSNANIVKKQ</sequence>
<dbReference type="PROSITE" id="PS51257">
    <property type="entry name" value="PROKAR_LIPOPROTEIN"/>
    <property type="match status" value="1"/>
</dbReference>
<dbReference type="PROSITE" id="PS50198">
    <property type="entry name" value="PPIC_PPIASE_2"/>
    <property type="match status" value="1"/>
</dbReference>
<keyword evidence="1" id="KW-0697">Rotamase</keyword>
<evidence type="ECO:0000313" key="5">
    <source>
        <dbReference type="Proteomes" id="UP000315343"/>
    </source>
</evidence>
<dbReference type="GO" id="GO:0003755">
    <property type="term" value="F:peptidyl-prolyl cis-trans isomerase activity"/>
    <property type="evidence" value="ECO:0007669"/>
    <property type="project" value="UniProtKB-KW"/>
</dbReference>
<dbReference type="InterPro" id="IPR046357">
    <property type="entry name" value="PPIase_dom_sf"/>
</dbReference>
<dbReference type="SUPFAM" id="SSF109998">
    <property type="entry name" value="Triger factor/SurA peptide-binding domain-like"/>
    <property type="match status" value="1"/>
</dbReference>
<feature type="signal peptide" evidence="2">
    <location>
        <begin position="1"/>
        <end position="21"/>
    </location>
</feature>
<dbReference type="Pfam" id="PF13616">
    <property type="entry name" value="Rotamase_3"/>
    <property type="match status" value="1"/>
</dbReference>
<dbReference type="EMBL" id="VLKH01000002">
    <property type="protein sequence ID" value="TWH82713.1"/>
    <property type="molecule type" value="Genomic_DNA"/>
</dbReference>
<dbReference type="SUPFAM" id="SSF54534">
    <property type="entry name" value="FKBP-like"/>
    <property type="match status" value="1"/>
</dbReference>
<dbReference type="RefSeq" id="WP_170226104.1">
    <property type="nucleotide sequence ID" value="NZ_DAMBUX010000021.1"/>
</dbReference>
<dbReference type="Pfam" id="PF13624">
    <property type="entry name" value="SurA_N_3"/>
    <property type="match status" value="1"/>
</dbReference>
<evidence type="ECO:0000256" key="2">
    <source>
        <dbReference type="SAM" id="SignalP"/>
    </source>
</evidence>
<evidence type="ECO:0000313" key="4">
    <source>
        <dbReference type="EMBL" id="TWH82713.1"/>
    </source>
</evidence>
<evidence type="ECO:0000256" key="1">
    <source>
        <dbReference type="PROSITE-ProRule" id="PRU00278"/>
    </source>
</evidence>
<keyword evidence="2" id="KW-0732">Signal</keyword>
<feature type="chain" id="PRO_5038645161" evidence="2">
    <location>
        <begin position="22"/>
        <end position="318"/>
    </location>
</feature>
<dbReference type="PANTHER" id="PTHR47245:SF2">
    <property type="entry name" value="PEPTIDYL-PROLYL CIS-TRANS ISOMERASE HP_0175-RELATED"/>
    <property type="match status" value="1"/>
</dbReference>
<dbReference type="InterPro" id="IPR050245">
    <property type="entry name" value="PrsA_foldase"/>
</dbReference>
<organism evidence="4 5">
    <name type="scientific">Sedimentibacter saalensis</name>
    <dbReference type="NCBI Taxonomy" id="130788"/>
    <lineage>
        <taxon>Bacteria</taxon>
        <taxon>Bacillati</taxon>
        <taxon>Bacillota</taxon>
        <taxon>Tissierellia</taxon>
        <taxon>Sedimentibacter</taxon>
    </lineage>
</organism>
<dbReference type="InterPro" id="IPR000297">
    <property type="entry name" value="PPIase_PpiC"/>
</dbReference>